<organism evidence="2 3">
    <name type="scientific">Plasmodium inui San Antonio 1</name>
    <dbReference type="NCBI Taxonomy" id="1237626"/>
    <lineage>
        <taxon>Eukaryota</taxon>
        <taxon>Sar</taxon>
        <taxon>Alveolata</taxon>
        <taxon>Apicomplexa</taxon>
        <taxon>Aconoidasida</taxon>
        <taxon>Haemosporida</taxon>
        <taxon>Plasmodiidae</taxon>
        <taxon>Plasmodium</taxon>
        <taxon>Plasmodium (Plasmodium)</taxon>
    </lineage>
</organism>
<gene>
    <name evidence="2" type="ORF">C922_05695</name>
</gene>
<evidence type="ECO:0000313" key="3">
    <source>
        <dbReference type="Proteomes" id="UP000030640"/>
    </source>
</evidence>
<dbReference type="VEuPathDB" id="PlasmoDB:C922_05695"/>
<evidence type="ECO:0000313" key="2">
    <source>
        <dbReference type="EMBL" id="EUD63922.1"/>
    </source>
</evidence>
<proteinExistence type="predicted"/>
<sequence length="155" mass="17013">DTLKGFKSGLRRKRYTTEQGALDVGARANGTDQNRDKGAISASQGRKAEISSYNPNSSNQVTSGGPWVQWAPDRILSRKEEDKSQEQNRPIILLNPTSHIIQGRVRVNQGETEGEVSLRALIGPHREEQVVQDHMKNRSKCLGPATSAPNLNTGV</sequence>
<name>W6ZSM6_9APIC</name>
<protein>
    <submittedName>
        <fullName evidence="2">Uncharacterized protein</fullName>
    </submittedName>
</protein>
<keyword evidence="3" id="KW-1185">Reference proteome</keyword>
<feature type="non-terminal residue" evidence="2">
    <location>
        <position position="1"/>
    </location>
</feature>
<evidence type="ECO:0000256" key="1">
    <source>
        <dbReference type="SAM" id="MobiDB-lite"/>
    </source>
</evidence>
<dbReference type="GeneID" id="20040969"/>
<reference evidence="2 3" key="1">
    <citation type="submission" date="2013-02" db="EMBL/GenBank/DDBJ databases">
        <title>The Genome Sequence of Plasmodium inui San Antonio 1.</title>
        <authorList>
            <consortium name="The Broad Institute Genome Sequencing Platform"/>
            <consortium name="The Broad Institute Genome Sequencing Center for Infectious Disease"/>
            <person name="Neafsey D."/>
            <person name="Cheeseman I."/>
            <person name="Volkman S."/>
            <person name="Adams J."/>
            <person name="Walker B."/>
            <person name="Young S.K."/>
            <person name="Zeng Q."/>
            <person name="Gargeya S."/>
            <person name="Fitzgerald M."/>
            <person name="Haas B."/>
            <person name="Abouelleil A."/>
            <person name="Alvarado L."/>
            <person name="Arachchi H.M."/>
            <person name="Berlin A.M."/>
            <person name="Chapman S.B."/>
            <person name="Dewar J."/>
            <person name="Goldberg J."/>
            <person name="Griggs A."/>
            <person name="Gujja S."/>
            <person name="Hansen M."/>
            <person name="Howarth C."/>
            <person name="Imamovic A."/>
            <person name="Larimer J."/>
            <person name="McCowan C."/>
            <person name="Murphy C."/>
            <person name="Neiman D."/>
            <person name="Pearson M."/>
            <person name="Priest M."/>
            <person name="Roberts A."/>
            <person name="Saif S."/>
            <person name="Shea T."/>
            <person name="Sisk P."/>
            <person name="Sykes S."/>
            <person name="Wortman J."/>
            <person name="Nusbaum C."/>
            <person name="Birren B."/>
        </authorList>
    </citation>
    <scope>NUCLEOTIDE SEQUENCE [LARGE SCALE GENOMIC DNA]</scope>
    <source>
        <strain evidence="2 3">San Antonio 1</strain>
    </source>
</reference>
<dbReference type="Proteomes" id="UP000030640">
    <property type="component" value="Unassembled WGS sequence"/>
</dbReference>
<dbReference type="RefSeq" id="XP_008819488.1">
    <property type="nucleotide sequence ID" value="XM_008821266.1"/>
</dbReference>
<accession>W6ZSM6</accession>
<dbReference type="AlphaFoldDB" id="W6ZSM6"/>
<feature type="compositionally biased region" description="Polar residues" evidence="1">
    <location>
        <begin position="51"/>
        <end position="63"/>
    </location>
</feature>
<dbReference type="EMBL" id="KI965598">
    <property type="protein sequence ID" value="EUD63922.1"/>
    <property type="molecule type" value="Genomic_DNA"/>
</dbReference>
<feature type="region of interest" description="Disordered" evidence="1">
    <location>
        <begin position="1"/>
        <end position="68"/>
    </location>
</feature>